<evidence type="ECO:0000313" key="2">
    <source>
        <dbReference type="Proteomes" id="UP001163321"/>
    </source>
</evidence>
<dbReference type="EMBL" id="CM047586">
    <property type="protein sequence ID" value="KAI9909004.1"/>
    <property type="molecule type" value="Genomic_DNA"/>
</dbReference>
<dbReference type="Proteomes" id="UP001163321">
    <property type="component" value="Chromosome 7"/>
</dbReference>
<protein>
    <submittedName>
        <fullName evidence="1">Uncharacterized protein</fullName>
    </submittedName>
</protein>
<organism evidence="1 2">
    <name type="scientific">Peronosclerospora sorghi</name>
    <dbReference type="NCBI Taxonomy" id="230839"/>
    <lineage>
        <taxon>Eukaryota</taxon>
        <taxon>Sar</taxon>
        <taxon>Stramenopiles</taxon>
        <taxon>Oomycota</taxon>
        <taxon>Peronosporomycetes</taxon>
        <taxon>Peronosporales</taxon>
        <taxon>Peronosporaceae</taxon>
        <taxon>Peronosclerospora</taxon>
    </lineage>
</organism>
<reference evidence="1 2" key="1">
    <citation type="journal article" date="2022" name="bioRxiv">
        <title>The genome of the oomycete Peronosclerospora sorghi, a cosmopolitan pathogen of maize and sorghum, is inflated with dispersed pseudogenes.</title>
        <authorList>
            <person name="Fletcher K."/>
            <person name="Martin F."/>
            <person name="Isakeit T."/>
            <person name="Cavanaugh K."/>
            <person name="Magill C."/>
            <person name="Michelmore R."/>
        </authorList>
    </citation>
    <scope>NUCLEOTIDE SEQUENCE [LARGE SCALE GENOMIC DNA]</scope>
    <source>
        <strain evidence="1">P6</strain>
    </source>
</reference>
<keyword evidence="2" id="KW-1185">Reference proteome</keyword>
<proteinExistence type="predicted"/>
<comment type="caution">
    <text evidence="1">The sequence shown here is derived from an EMBL/GenBank/DDBJ whole genome shotgun (WGS) entry which is preliminary data.</text>
</comment>
<gene>
    <name evidence="1" type="ORF">PsorP6_015217</name>
</gene>
<evidence type="ECO:0000313" key="1">
    <source>
        <dbReference type="EMBL" id="KAI9909004.1"/>
    </source>
</evidence>
<name>A0ACC0VSW5_9STRA</name>
<sequence length="87" mass="9973">MLRSAARFEVCIFFCYALHLLKNFGRIGGSNLVLRSRRRHSSLIANRKMSSTSGDRVEDVPSACEECHGNDRPLILEKTAFNFKRDR</sequence>
<accession>A0ACC0VSW5</accession>